<protein>
    <submittedName>
        <fullName evidence="1">Uncharacterized protein</fullName>
    </submittedName>
</protein>
<dbReference type="PROSITE" id="PS51257">
    <property type="entry name" value="PROKAR_LIPOPROTEIN"/>
    <property type="match status" value="1"/>
</dbReference>
<proteinExistence type="predicted"/>
<accession>A0A3B0W383</accession>
<reference evidence="1" key="1">
    <citation type="submission" date="2018-06" db="EMBL/GenBank/DDBJ databases">
        <authorList>
            <person name="Zhirakovskaya E."/>
        </authorList>
    </citation>
    <scope>NUCLEOTIDE SEQUENCE</scope>
</reference>
<dbReference type="EMBL" id="UOFB01000074">
    <property type="protein sequence ID" value="VAW45177.1"/>
    <property type="molecule type" value="Genomic_DNA"/>
</dbReference>
<organism evidence="1">
    <name type="scientific">hydrothermal vent metagenome</name>
    <dbReference type="NCBI Taxonomy" id="652676"/>
    <lineage>
        <taxon>unclassified sequences</taxon>
        <taxon>metagenomes</taxon>
        <taxon>ecological metagenomes</taxon>
    </lineage>
</organism>
<name>A0A3B0W383_9ZZZZ</name>
<gene>
    <name evidence="1" type="ORF">MNBD_GAMMA04-2223</name>
</gene>
<sequence length="200" mass="23035">MNAKKTTLWLLISLILPVAATACCVAYPTSSHDQVIEGPYHLTTEWQTIKLDKPFITTPHIQVVEFLFPVKDYEFVEVDEPKSRYLLSNTRLKRLTDNQITKPEVILVNQHGQEFQAFYKSSGGAENEFGFFKMLGFGNNPDEGYFFYPKGIEFVALKVRANVPMEVPYIKWISRSYYQEPTATWESVHPSEVIDFDNLP</sequence>
<evidence type="ECO:0000313" key="1">
    <source>
        <dbReference type="EMBL" id="VAW45177.1"/>
    </source>
</evidence>
<dbReference type="AlphaFoldDB" id="A0A3B0W383"/>